<keyword evidence="1" id="KW-0732">Signal</keyword>
<accession>A0A1I2K3V0</accession>
<feature type="chain" id="PRO_5011441311" evidence="1">
    <location>
        <begin position="20"/>
        <end position="168"/>
    </location>
</feature>
<protein>
    <submittedName>
        <fullName evidence="2">Uncharacterized protein</fullName>
    </submittedName>
</protein>
<keyword evidence="3" id="KW-1185">Reference proteome</keyword>
<dbReference type="STRING" id="1003.SAMN04488541_10851"/>
<organism evidence="2 3">
    <name type="scientific">Thermoflexibacter ruber</name>
    <dbReference type="NCBI Taxonomy" id="1003"/>
    <lineage>
        <taxon>Bacteria</taxon>
        <taxon>Pseudomonadati</taxon>
        <taxon>Bacteroidota</taxon>
        <taxon>Cytophagia</taxon>
        <taxon>Cytophagales</taxon>
        <taxon>Thermoflexibacteraceae</taxon>
        <taxon>Thermoflexibacter</taxon>
    </lineage>
</organism>
<evidence type="ECO:0000313" key="2">
    <source>
        <dbReference type="EMBL" id="SFF61772.1"/>
    </source>
</evidence>
<proteinExistence type="predicted"/>
<dbReference type="AlphaFoldDB" id="A0A1I2K3V0"/>
<feature type="signal peptide" evidence="1">
    <location>
        <begin position="1"/>
        <end position="19"/>
    </location>
</feature>
<dbReference type="EMBL" id="FONY01000085">
    <property type="protein sequence ID" value="SFF61772.1"/>
    <property type="molecule type" value="Genomic_DNA"/>
</dbReference>
<dbReference type="Proteomes" id="UP000199513">
    <property type="component" value="Unassembled WGS sequence"/>
</dbReference>
<evidence type="ECO:0000256" key="1">
    <source>
        <dbReference type="SAM" id="SignalP"/>
    </source>
</evidence>
<evidence type="ECO:0000313" key="3">
    <source>
        <dbReference type="Proteomes" id="UP000199513"/>
    </source>
</evidence>
<gene>
    <name evidence="2" type="ORF">SAMN04488541_10851</name>
</gene>
<reference evidence="3" key="1">
    <citation type="submission" date="2016-10" db="EMBL/GenBank/DDBJ databases">
        <authorList>
            <person name="Varghese N."/>
            <person name="Submissions S."/>
        </authorList>
    </citation>
    <scope>NUCLEOTIDE SEQUENCE [LARGE SCALE GENOMIC DNA]</scope>
    <source>
        <strain>GEY</strain>
        <strain evidence="3">DSM 9560</strain>
    </source>
</reference>
<sequence>MKIIRIFIFLFIVPTSVLSQNTKGACWEFFIDSPSNLDIYINNIHIVNTNEFGTFYNKDTTFAFELYFRLYTINDTLFVSCSDIYTDCLVYKYTLSKKIFMGKDNVLNKKFKLTLIGDNYKFNIRVNPAQGHFIHFFNNINVKKSYRRWFQQNTEPFEYGSSPPKRVK</sequence>
<dbReference type="RefSeq" id="WP_091549572.1">
    <property type="nucleotide sequence ID" value="NZ_FONY01000085.1"/>
</dbReference>
<name>A0A1I2K3V0_9BACT</name>